<evidence type="ECO:0000256" key="1">
    <source>
        <dbReference type="SAM" id="MobiDB-lite"/>
    </source>
</evidence>
<feature type="domain" description="X-Tfes XVIPCD" evidence="2">
    <location>
        <begin position="371"/>
        <end position="470"/>
    </location>
</feature>
<evidence type="ECO:0000259" key="2">
    <source>
        <dbReference type="Pfam" id="PF20410"/>
    </source>
</evidence>
<feature type="region of interest" description="Disordered" evidence="1">
    <location>
        <begin position="133"/>
        <end position="166"/>
    </location>
</feature>
<reference evidence="3" key="2">
    <citation type="submission" date="2020-09" db="EMBL/GenBank/DDBJ databases">
        <authorList>
            <person name="Sun Q."/>
            <person name="Kim S."/>
        </authorList>
    </citation>
    <scope>NUCLEOTIDE SEQUENCE</scope>
    <source>
        <strain evidence="3">KCTC 32020</strain>
    </source>
</reference>
<gene>
    <name evidence="3" type="ORF">GCM10007167_19380</name>
</gene>
<reference evidence="3" key="1">
    <citation type="journal article" date="2014" name="Int. J. Syst. Evol. Microbiol.">
        <title>Complete genome sequence of Corynebacterium casei LMG S-19264T (=DSM 44701T), isolated from a smear-ripened cheese.</title>
        <authorList>
            <consortium name="US DOE Joint Genome Institute (JGI-PGF)"/>
            <person name="Walter F."/>
            <person name="Albersmeier A."/>
            <person name="Kalinowski J."/>
            <person name="Ruckert C."/>
        </authorList>
    </citation>
    <scope>NUCLEOTIDE SEQUENCE</scope>
    <source>
        <strain evidence="3">KCTC 32020</strain>
    </source>
</reference>
<evidence type="ECO:0000313" key="3">
    <source>
        <dbReference type="EMBL" id="GHE37359.1"/>
    </source>
</evidence>
<comment type="caution">
    <text evidence="3">The sequence shown here is derived from an EMBL/GenBank/DDBJ whole genome shotgun (WGS) entry which is preliminary data.</text>
</comment>
<accession>A0A918Z4R4</accession>
<sequence>MSREREFDIRANADEVARLARQGQAIEALRLLEQRRAAQPPAIQEALDRYVVAFAGERIAAEGQAARRVGLGPALDRLDAARGAPRLPDHAAEVAHLGKAQQYDIYASIVRVRGNEASARALDRAEERVILGLRQETDTRASATRREPDRRQADDPRTPFDESSRGTGVYDDRIVVLWTDVQGRRDVFTAEWANTEPTAQYDQRAGRGRRAAAPGFESVEPRRIQGEDANHDGVLDLGRLREGVYEMQAATHPVRGNPHDRALRPTAAAVENGAGQVERDTNGDGRFTAGDVDGIRDLNNTLKIHRGSRDSTDSAGCQTIHTRDYKDFMDAVRGNPRQTTWQYVLTSTRGGGELQQRPVRVPPPFEGERQAHPLLEQARERVRALDESLGRAYDAVSERLAGALAVAAREQGLSRIDQVVLSRPTATAGAGEYAFAVQGNPANPAALRAGVRTEVAVATPVEQSVQRLQAFEREPVRLPEHALAHTHATQEAPRLARM</sequence>
<dbReference type="RefSeq" id="WP_186760902.1">
    <property type="nucleotide sequence ID" value="NZ_BNCF01000010.1"/>
</dbReference>
<proteinExistence type="predicted"/>
<name>A0A918Z4R4_9GAMM</name>
<dbReference type="EMBL" id="BNCF01000010">
    <property type="protein sequence ID" value="GHE37359.1"/>
    <property type="molecule type" value="Genomic_DNA"/>
</dbReference>
<evidence type="ECO:0000313" key="4">
    <source>
        <dbReference type="Proteomes" id="UP000636453"/>
    </source>
</evidence>
<organism evidence="3 4">
    <name type="scientific">Vulcaniibacterium thermophilum</name>
    <dbReference type="NCBI Taxonomy" id="1169913"/>
    <lineage>
        <taxon>Bacteria</taxon>
        <taxon>Pseudomonadati</taxon>
        <taxon>Pseudomonadota</taxon>
        <taxon>Gammaproteobacteria</taxon>
        <taxon>Lysobacterales</taxon>
        <taxon>Lysobacteraceae</taxon>
        <taxon>Vulcaniibacterium</taxon>
    </lineage>
</organism>
<dbReference type="Pfam" id="PF20410">
    <property type="entry name" value="X-Tfes_XVIPCD"/>
    <property type="match status" value="1"/>
</dbReference>
<dbReference type="InterPro" id="IPR046519">
    <property type="entry name" value="X-Tfes_XVIPCD"/>
</dbReference>
<dbReference type="Proteomes" id="UP000636453">
    <property type="component" value="Unassembled WGS sequence"/>
</dbReference>
<protein>
    <recommendedName>
        <fullName evidence="2">X-Tfes XVIPCD domain-containing protein</fullName>
    </recommendedName>
</protein>
<dbReference type="AlphaFoldDB" id="A0A918Z4R4"/>
<keyword evidence="4" id="KW-1185">Reference proteome</keyword>
<feature type="region of interest" description="Disordered" evidence="1">
    <location>
        <begin position="271"/>
        <end position="291"/>
    </location>
</feature>